<evidence type="ECO:0000313" key="2">
    <source>
        <dbReference type="Proteomes" id="UP000250919"/>
    </source>
</evidence>
<evidence type="ECO:0000313" key="1">
    <source>
        <dbReference type="EMBL" id="RAX06967.1"/>
    </source>
</evidence>
<dbReference type="RefSeq" id="WP_112896909.1">
    <property type="nucleotide sequence ID" value="NZ_CAWNYH010000080.1"/>
</dbReference>
<dbReference type="AlphaFoldDB" id="A0A329WR75"/>
<sequence length="201" mass="23691">MNLYLIENKINSWGDWGEILWAGFAPWDDNSNLVYIERTGPFTPSIYIADGNLIISNEVKLKLEHSSLKGISFSYKLEKKKIVNIDWSNWDKNENISSYVDNIHEPEDLIYNNPHDSWTMKNMPDLWLGEIDNRIHLISDRSKKTSNPSDYIYIENGYKNESNIDFFMGIERIGYFITPKAKEWMEKNCPNCFDFFPIEQK</sequence>
<dbReference type="EMBL" id="NSCM01000080">
    <property type="protein sequence ID" value="RAX06967.1"/>
    <property type="molecule type" value="Genomic_DNA"/>
</dbReference>
<name>A0A329WR75_9GAMM</name>
<dbReference type="GeneID" id="88808424"/>
<dbReference type="Proteomes" id="UP000250919">
    <property type="component" value="Unassembled WGS sequence"/>
</dbReference>
<proteinExistence type="predicted"/>
<protein>
    <submittedName>
        <fullName evidence="1">Uncharacterized protein</fullName>
    </submittedName>
</protein>
<comment type="caution">
    <text evidence="1">The sequence shown here is derived from an EMBL/GenBank/DDBJ whole genome shotgun (WGS) entry which is preliminary data.</text>
</comment>
<gene>
    <name evidence="1" type="ORF">CKY02_21835</name>
</gene>
<accession>A0A329WR75</accession>
<organism evidence="1 2">
    <name type="scientific">Photorhabdus bodei</name>
    <dbReference type="NCBI Taxonomy" id="2029681"/>
    <lineage>
        <taxon>Bacteria</taxon>
        <taxon>Pseudomonadati</taxon>
        <taxon>Pseudomonadota</taxon>
        <taxon>Gammaproteobacteria</taxon>
        <taxon>Enterobacterales</taxon>
        <taxon>Morganellaceae</taxon>
        <taxon>Photorhabdus</taxon>
    </lineage>
</organism>
<reference evidence="1 2" key="1">
    <citation type="journal article" date="2018" name="Int. J. Syst. Evol. Microbiol.">
        <title>Whole-genome-based revisit of Photorhabdus phylogeny: proposal for the elevation of most Photorhabdus subspecies to the species level and description of one novel species Photorhabdus bodei sp. nov., and one novel subspecies Photorhabdus laumondii subsp. clarkei subsp. nov.</title>
        <authorList>
            <person name="Machado R.A.R."/>
            <person name="Wuthrich D."/>
            <person name="Kuhnert P."/>
            <person name="Arce C.C.M."/>
            <person name="Thonen L."/>
            <person name="Ruiz C."/>
            <person name="Zhang X."/>
            <person name="Robert C.A.M."/>
            <person name="Karimi J."/>
            <person name="Kamali S."/>
            <person name="Ma J."/>
            <person name="Bruggmann R."/>
            <person name="Erb M."/>
        </authorList>
    </citation>
    <scope>NUCLEOTIDE SEQUENCE [LARGE SCALE GENOMIC DNA]</scope>
    <source>
        <strain evidence="1 2">LJ24-63</strain>
    </source>
</reference>